<dbReference type="InterPro" id="IPR048402">
    <property type="entry name" value="YpeB_N"/>
</dbReference>
<accession>A0A8J3F223</accession>
<evidence type="ECO:0000259" key="1">
    <source>
        <dbReference type="Pfam" id="PF03413"/>
    </source>
</evidence>
<comment type="caution">
    <text evidence="4">The sequence shown here is derived from an EMBL/GenBank/DDBJ whole genome shotgun (WGS) entry which is preliminary data.</text>
</comment>
<reference evidence="5" key="1">
    <citation type="journal article" date="2019" name="Int. J. Syst. Evol. Microbiol.">
        <title>The Global Catalogue of Microorganisms (GCM) 10K type strain sequencing project: providing services to taxonomists for standard genome sequencing and annotation.</title>
        <authorList>
            <consortium name="The Broad Institute Genomics Platform"/>
            <consortium name="The Broad Institute Genome Sequencing Center for Infectious Disease"/>
            <person name="Wu L."/>
            <person name="Ma J."/>
        </authorList>
    </citation>
    <scope>NUCLEOTIDE SEQUENCE [LARGE SCALE GENOMIC DNA]</scope>
    <source>
        <strain evidence="5">CGMCC 1.14993</strain>
    </source>
</reference>
<evidence type="ECO:0000313" key="5">
    <source>
        <dbReference type="Proteomes" id="UP000626244"/>
    </source>
</evidence>
<dbReference type="EMBL" id="BMHB01000003">
    <property type="protein sequence ID" value="GGI17281.1"/>
    <property type="molecule type" value="Genomic_DNA"/>
</dbReference>
<dbReference type="RefSeq" id="WP_088002229.1">
    <property type="nucleotide sequence ID" value="NZ_BMHB01000003.1"/>
</dbReference>
<feature type="domain" description="PepSY" evidence="1">
    <location>
        <begin position="375"/>
        <end position="429"/>
    </location>
</feature>
<proteinExistence type="predicted"/>
<dbReference type="OrthoDB" id="2372097at2"/>
<evidence type="ECO:0000259" key="2">
    <source>
        <dbReference type="Pfam" id="PF14620"/>
    </source>
</evidence>
<evidence type="ECO:0000259" key="3">
    <source>
        <dbReference type="Pfam" id="PF20769"/>
    </source>
</evidence>
<organism evidence="4 5">
    <name type="scientific">Gottfriedia solisilvae</name>
    <dbReference type="NCBI Taxonomy" id="1516104"/>
    <lineage>
        <taxon>Bacteria</taxon>
        <taxon>Bacillati</taxon>
        <taxon>Bacillota</taxon>
        <taxon>Bacilli</taxon>
        <taxon>Bacillales</taxon>
        <taxon>Bacillaceae</taxon>
        <taxon>Gottfriedia</taxon>
    </lineage>
</organism>
<name>A0A8J3F223_9BACI</name>
<dbReference type="InterPro" id="IPR025711">
    <property type="entry name" value="PepSY"/>
</dbReference>
<protein>
    <submittedName>
        <fullName evidence="4">Germination protein YpeB</fullName>
    </submittedName>
</protein>
<dbReference type="GO" id="GO:0009847">
    <property type="term" value="P:spore germination"/>
    <property type="evidence" value="ECO:0007669"/>
    <property type="project" value="InterPro"/>
</dbReference>
<dbReference type="Pfam" id="PF03413">
    <property type="entry name" value="PepSY"/>
    <property type="match status" value="1"/>
</dbReference>
<dbReference type="Proteomes" id="UP000626244">
    <property type="component" value="Unassembled WGS sequence"/>
</dbReference>
<feature type="domain" description="Sporulation protein YpeB N-terminal" evidence="3">
    <location>
        <begin position="27"/>
        <end position="162"/>
    </location>
</feature>
<sequence>MLKGILIGVLSIGLIGTAFWGYSEHNEKRAVKIQAENNYQRAFHELTYEVDLLHDKIGDTLAMKSKTSLSPALVEVWGLTSQAHSNVGQLPLRLLPINKTEEFLSNIGDFSYRTAVRDLDKEPLSEKEYDTLQRLYENSAEIQGELRKVQHLVFEDKLRWMDVELAYAKEQNPKNNAIIDGFKSVESSVASYSDANMDPALTNFKVNRNNLANVKGENITKSQAKEIARKFLELNGSEKIKVSRTGEKLKDHYYSLEITDPKQKNEIYMDITEKGGYPLWVISNREIGKQKIDLNKASLNGLKFLERNKYPNMELFQSSQYDTIGVFTYVSNINGVRIYPELITMKIALDDGSIVGFSAKNYLAAYTKRKIPEPKISIEEARKSVNSNMKIMEERKAIILNKLNQEILCYEFVGIRGNDTYQVFINANTAVEEQIKKLNNVIENFD</sequence>
<dbReference type="InterPro" id="IPR014239">
    <property type="entry name" value="YpeB_PepSY1-2"/>
</dbReference>
<gene>
    <name evidence="4" type="ORF">GCM10007380_37160</name>
</gene>
<dbReference type="AlphaFoldDB" id="A0A8J3F223"/>
<evidence type="ECO:0000313" key="4">
    <source>
        <dbReference type="EMBL" id="GGI17281.1"/>
    </source>
</evidence>
<feature type="domain" description="Sporulation protein YpeB PepSY1 and PepSY2" evidence="2">
    <location>
        <begin position="180"/>
        <end position="372"/>
    </location>
</feature>
<dbReference type="Pfam" id="PF14620">
    <property type="entry name" value="YPEB_PepSY1-2"/>
    <property type="match status" value="1"/>
</dbReference>
<dbReference type="Pfam" id="PF20769">
    <property type="entry name" value="YPEB_N"/>
    <property type="match status" value="1"/>
</dbReference>
<keyword evidence="5" id="KW-1185">Reference proteome</keyword>
<dbReference type="NCBIfam" id="TIGR02889">
    <property type="entry name" value="spore_YpeB"/>
    <property type="match status" value="1"/>
</dbReference>